<dbReference type="Gene3D" id="1.10.3210.10">
    <property type="entry name" value="Hypothetical protein af1432"/>
    <property type="match status" value="1"/>
</dbReference>
<evidence type="ECO:0000313" key="3">
    <source>
        <dbReference type="Proteomes" id="UP000664218"/>
    </source>
</evidence>
<protein>
    <submittedName>
        <fullName evidence="2">HD domain-containing protein</fullName>
    </submittedName>
</protein>
<gene>
    <name evidence="2" type="ORF">J3A84_13290</name>
</gene>
<dbReference type="SUPFAM" id="SSF109604">
    <property type="entry name" value="HD-domain/PDEase-like"/>
    <property type="match status" value="1"/>
</dbReference>
<comment type="caution">
    <text evidence="2">The sequence shown here is derived from an EMBL/GenBank/DDBJ whole genome shotgun (WGS) entry which is preliminary data.</text>
</comment>
<dbReference type="InterPro" id="IPR006674">
    <property type="entry name" value="HD_domain"/>
</dbReference>
<proteinExistence type="predicted"/>
<accession>A0A939KGY2</accession>
<dbReference type="Proteomes" id="UP000664218">
    <property type="component" value="Unassembled WGS sequence"/>
</dbReference>
<feature type="domain" description="HD" evidence="1">
    <location>
        <begin position="38"/>
        <end position="142"/>
    </location>
</feature>
<name>A0A939KGY2_9CLOT</name>
<reference evidence="2" key="1">
    <citation type="submission" date="2021-03" db="EMBL/GenBank/DDBJ databases">
        <title>Proteiniclasticum marinus sp. nov., isolated from tidal flat sediment.</title>
        <authorList>
            <person name="Namirimu T."/>
            <person name="Yang J.-A."/>
            <person name="Yang S.-H."/>
            <person name="Kim Y.-J."/>
            <person name="Kwon K.K."/>
        </authorList>
    </citation>
    <scope>NUCLEOTIDE SEQUENCE</scope>
    <source>
        <strain evidence="2">SCR006</strain>
    </source>
</reference>
<dbReference type="AlphaFoldDB" id="A0A939KGY2"/>
<evidence type="ECO:0000259" key="1">
    <source>
        <dbReference type="Pfam" id="PF01966"/>
    </source>
</evidence>
<organism evidence="2 3">
    <name type="scientific">Proteiniclasticum aestuarii</name>
    <dbReference type="NCBI Taxonomy" id="2817862"/>
    <lineage>
        <taxon>Bacteria</taxon>
        <taxon>Bacillati</taxon>
        <taxon>Bacillota</taxon>
        <taxon>Clostridia</taxon>
        <taxon>Eubacteriales</taxon>
        <taxon>Clostridiaceae</taxon>
        <taxon>Proteiniclasticum</taxon>
    </lineage>
</organism>
<dbReference type="EMBL" id="JAFNJU010000011">
    <property type="protein sequence ID" value="MBO1266007.1"/>
    <property type="molecule type" value="Genomic_DNA"/>
</dbReference>
<dbReference type="InterPro" id="IPR003607">
    <property type="entry name" value="HD/PDEase_dom"/>
</dbReference>
<dbReference type="Pfam" id="PF01966">
    <property type="entry name" value="HD"/>
    <property type="match status" value="1"/>
</dbReference>
<sequence>MNRIEKEREIFHYLLKDLLSHEEVLKMKAYIQHGDLSTYDHAVNVAWVSFRLSRKLGLKVDERSLLRGALLHDFYLYDWHERDESRKRFHGFHHPRTALRNARAHFSVNKIEEDIIMKHMWPLTPKLPRYRESWVVTLADKYCSVKDTLGFENRERHTE</sequence>
<evidence type="ECO:0000313" key="2">
    <source>
        <dbReference type="EMBL" id="MBO1266007.1"/>
    </source>
</evidence>
<keyword evidence="3" id="KW-1185">Reference proteome</keyword>
<dbReference type="RefSeq" id="WP_207600532.1">
    <property type="nucleotide sequence ID" value="NZ_JAFNJU010000011.1"/>
</dbReference>
<dbReference type="CDD" id="cd00077">
    <property type="entry name" value="HDc"/>
    <property type="match status" value="1"/>
</dbReference>